<protein>
    <submittedName>
        <fullName evidence="1">Uncharacterized protein</fullName>
    </submittedName>
</protein>
<accession>A0AAV3ZB39</accession>
<dbReference type="EMBL" id="BLXT01002256">
    <property type="protein sequence ID" value="GFN92563.1"/>
    <property type="molecule type" value="Genomic_DNA"/>
</dbReference>
<dbReference type="InterPro" id="IPR011047">
    <property type="entry name" value="Quinoprotein_ADH-like_sf"/>
</dbReference>
<dbReference type="Gene3D" id="2.120.10.30">
    <property type="entry name" value="TolB, C-terminal domain"/>
    <property type="match status" value="1"/>
</dbReference>
<organism evidence="1 2">
    <name type="scientific">Plakobranchus ocellatus</name>
    <dbReference type="NCBI Taxonomy" id="259542"/>
    <lineage>
        <taxon>Eukaryota</taxon>
        <taxon>Metazoa</taxon>
        <taxon>Spiralia</taxon>
        <taxon>Lophotrochozoa</taxon>
        <taxon>Mollusca</taxon>
        <taxon>Gastropoda</taxon>
        <taxon>Heterobranchia</taxon>
        <taxon>Euthyneura</taxon>
        <taxon>Panpulmonata</taxon>
        <taxon>Sacoglossa</taxon>
        <taxon>Placobranchoidea</taxon>
        <taxon>Plakobranchidae</taxon>
        <taxon>Plakobranchus</taxon>
    </lineage>
</organism>
<evidence type="ECO:0000313" key="2">
    <source>
        <dbReference type="Proteomes" id="UP000735302"/>
    </source>
</evidence>
<comment type="caution">
    <text evidence="1">The sequence shown here is derived from an EMBL/GenBank/DDBJ whole genome shotgun (WGS) entry which is preliminary data.</text>
</comment>
<name>A0AAV3ZB39_9GAST</name>
<dbReference type="AlphaFoldDB" id="A0AAV3ZB39"/>
<reference evidence="1 2" key="1">
    <citation type="journal article" date="2021" name="Elife">
        <title>Chloroplast acquisition without the gene transfer in kleptoplastic sea slugs, Plakobranchus ocellatus.</title>
        <authorList>
            <person name="Maeda T."/>
            <person name="Takahashi S."/>
            <person name="Yoshida T."/>
            <person name="Shimamura S."/>
            <person name="Takaki Y."/>
            <person name="Nagai Y."/>
            <person name="Toyoda A."/>
            <person name="Suzuki Y."/>
            <person name="Arimoto A."/>
            <person name="Ishii H."/>
            <person name="Satoh N."/>
            <person name="Nishiyama T."/>
            <person name="Hasebe M."/>
            <person name="Maruyama T."/>
            <person name="Minagawa J."/>
            <person name="Obokata J."/>
            <person name="Shigenobu S."/>
        </authorList>
    </citation>
    <scope>NUCLEOTIDE SEQUENCE [LARGE SCALE GENOMIC DNA]</scope>
</reference>
<keyword evidence="2" id="KW-1185">Reference proteome</keyword>
<proteinExistence type="predicted"/>
<dbReference type="Proteomes" id="UP000735302">
    <property type="component" value="Unassembled WGS sequence"/>
</dbReference>
<sequence>MSLADASTMSLYMDITGDGHLVTSDMFNAIAKRHTNTGRVVFNNFVTQIEKQRGVAVVPDGSILVTGSSQKTLNLFSSKGAWIKQLWSVPSDRDEDDKLWNVSTDEKVCVCVTRDGSVYILECVY</sequence>
<dbReference type="InterPro" id="IPR011042">
    <property type="entry name" value="6-blade_b-propeller_TolB-like"/>
</dbReference>
<gene>
    <name evidence="1" type="ORF">PoB_001906900</name>
</gene>
<evidence type="ECO:0000313" key="1">
    <source>
        <dbReference type="EMBL" id="GFN92563.1"/>
    </source>
</evidence>
<dbReference type="SUPFAM" id="SSF50998">
    <property type="entry name" value="Quinoprotein alcohol dehydrogenase-like"/>
    <property type="match status" value="1"/>
</dbReference>